<reference evidence="3" key="1">
    <citation type="submission" date="2013-09" db="EMBL/GenBank/DDBJ databases">
        <title>The Genome Sequence of Anopheles culicifacies species A.</title>
        <authorList>
            <consortium name="The Broad Institute Genomics Platform"/>
            <person name="Neafsey D.E."/>
            <person name="Besansky N."/>
            <person name="Howell P."/>
            <person name="Walton C."/>
            <person name="Young S.K."/>
            <person name="Zeng Q."/>
            <person name="Gargeya S."/>
            <person name="Fitzgerald M."/>
            <person name="Haas B."/>
            <person name="Abouelleil A."/>
            <person name="Allen A.W."/>
            <person name="Alvarado L."/>
            <person name="Arachchi H.M."/>
            <person name="Berlin A.M."/>
            <person name="Chapman S.B."/>
            <person name="Gainer-Dewar J."/>
            <person name="Goldberg J."/>
            <person name="Griggs A."/>
            <person name="Gujja S."/>
            <person name="Hansen M."/>
            <person name="Howarth C."/>
            <person name="Imamovic A."/>
            <person name="Ireland A."/>
            <person name="Larimer J."/>
            <person name="McCowan C."/>
            <person name="Murphy C."/>
            <person name="Pearson M."/>
            <person name="Poon T.W."/>
            <person name="Priest M."/>
            <person name="Roberts A."/>
            <person name="Saif S."/>
            <person name="Shea T."/>
            <person name="Sisk P."/>
            <person name="Sykes S."/>
            <person name="Wortman J."/>
            <person name="Nusbaum C."/>
            <person name="Birren B."/>
        </authorList>
    </citation>
    <scope>NUCLEOTIDE SEQUENCE [LARGE SCALE GENOMIC DNA]</scope>
    <source>
        <strain evidence="3">A-37</strain>
    </source>
</reference>
<evidence type="ECO:0000313" key="3">
    <source>
        <dbReference type="Proteomes" id="UP000075883"/>
    </source>
</evidence>
<dbReference type="Proteomes" id="UP000075883">
    <property type="component" value="Unassembled WGS sequence"/>
</dbReference>
<feature type="signal peptide" evidence="1">
    <location>
        <begin position="1"/>
        <end position="18"/>
    </location>
</feature>
<evidence type="ECO:0000256" key="1">
    <source>
        <dbReference type="SAM" id="SignalP"/>
    </source>
</evidence>
<keyword evidence="3" id="KW-1185">Reference proteome</keyword>
<proteinExistence type="predicted"/>
<dbReference type="AlphaFoldDB" id="A0A182MDH9"/>
<reference evidence="2" key="2">
    <citation type="submission" date="2020-05" db="UniProtKB">
        <authorList>
            <consortium name="EnsemblMetazoa"/>
        </authorList>
    </citation>
    <scope>IDENTIFICATION</scope>
    <source>
        <strain evidence="2">A-37</strain>
    </source>
</reference>
<dbReference type="EnsemblMetazoa" id="ACUA015620-RA">
    <property type="protein sequence ID" value="ACUA015620-PA"/>
    <property type="gene ID" value="ACUA015620"/>
</dbReference>
<evidence type="ECO:0008006" key="4">
    <source>
        <dbReference type="Google" id="ProtNLM"/>
    </source>
</evidence>
<name>A0A182MDH9_9DIPT</name>
<dbReference type="EMBL" id="AXCM01006503">
    <property type="status" value="NOT_ANNOTATED_CDS"/>
    <property type="molecule type" value="Genomic_DNA"/>
</dbReference>
<dbReference type="PROSITE" id="PS51257">
    <property type="entry name" value="PROKAR_LIPOPROTEIN"/>
    <property type="match status" value="1"/>
</dbReference>
<protein>
    <recommendedName>
        <fullName evidence="4">Peptidase S1 domain-containing protein</fullName>
    </recommendedName>
</protein>
<accession>A0A182MDH9</accession>
<feature type="chain" id="PRO_5008128263" description="Peptidase S1 domain-containing protein" evidence="1">
    <location>
        <begin position="19"/>
        <end position="332"/>
    </location>
</feature>
<organism evidence="2 3">
    <name type="scientific">Anopheles culicifacies</name>
    <dbReference type="NCBI Taxonomy" id="139723"/>
    <lineage>
        <taxon>Eukaryota</taxon>
        <taxon>Metazoa</taxon>
        <taxon>Ecdysozoa</taxon>
        <taxon>Arthropoda</taxon>
        <taxon>Hexapoda</taxon>
        <taxon>Insecta</taxon>
        <taxon>Pterygota</taxon>
        <taxon>Neoptera</taxon>
        <taxon>Endopterygota</taxon>
        <taxon>Diptera</taxon>
        <taxon>Nematocera</taxon>
        <taxon>Culicoidea</taxon>
        <taxon>Culicidae</taxon>
        <taxon>Anophelinae</taxon>
        <taxon>Anopheles</taxon>
        <taxon>culicifacies species complex</taxon>
    </lineage>
</organism>
<sequence length="332" mass="38316">MKLWLIWFYFSVACSCYCEHLDSTPNDLSYEEIFNQEEETFSGACTEDVPPSNPFPTADDIEDLFPPTMSLDEDVTVEENSTQIPQEIGIMMQTTTEEGWYAEGKESKLKIEVTPYSALLYQEDEFGLEFLCPGYWLEKDVLLIRRDCWPMDVTLNMEESVAEVFLENDLNLMVLRLFPNLTGEQEELHLAHISDSFPVSTNDCKLYVLQEHYAQFETYSWAMKPLPFKRARGLCRENHICLRTRRSAMYGVDYALLCGQSLTGMLITDRTKYERVFGKITLMDLSLAKLWIDEILKEINGSIETQEVTTFLSLSLTPMPPAEMYGEEDDTI</sequence>
<evidence type="ECO:0000313" key="2">
    <source>
        <dbReference type="EnsemblMetazoa" id="ACUA015620-PA"/>
    </source>
</evidence>
<keyword evidence="1" id="KW-0732">Signal</keyword>
<dbReference type="VEuPathDB" id="VectorBase:ACUA015620"/>